<sequence>MWGSCPQVYEWYERLPQGAKDAVALAGFELLILGFHLPKVELGLTTALVEWWWDTTNTFHLPEAGEMTITPGDFALLTGGYFGRGIYISTAASFPFYLLGQTLFCNKENSVHVQFLAALVNLETIVEFDWGTPALATLYGHLSTCSRGVSLLLGGHHHVLEVRFDPWDTLLDDAPLELTSARVLDNQHFLLEGPFSRGWYLRERVPAMDFFSGGRLLGLPVGLADLAYYYYYSAPLVWPWAPSFISFHNANGEEERLTLTPCVTQLYMLPTRVQHLEAEWAPTVPPTQIGGAAEGESARAGDGDGGAGADDVGEGWRIHIPVPERFRPSSSWHASKRGCGQ</sequence>
<evidence type="ECO:0000313" key="1">
    <source>
        <dbReference type="EMBL" id="KAI8568503.1"/>
    </source>
</evidence>
<gene>
    <name evidence="1" type="ORF">RHMOL_Rhmol02G0205200</name>
</gene>
<reference evidence="1" key="1">
    <citation type="submission" date="2022-02" db="EMBL/GenBank/DDBJ databases">
        <title>Plant Genome Project.</title>
        <authorList>
            <person name="Zhang R.-G."/>
        </authorList>
    </citation>
    <scope>NUCLEOTIDE SEQUENCE</scope>
    <source>
        <strain evidence="1">AT1</strain>
    </source>
</reference>
<accession>A0ACC0PRZ2</accession>
<name>A0ACC0PRZ2_RHOML</name>
<organism evidence="1 2">
    <name type="scientific">Rhododendron molle</name>
    <name type="common">Chinese azalea</name>
    <name type="synonym">Azalea mollis</name>
    <dbReference type="NCBI Taxonomy" id="49168"/>
    <lineage>
        <taxon>Eukaryota</taxon>
        <taxon>Viridiplantae</taxon>
        <taxon>Streptophyta</taxon>
        <taxon>Embryophyta</taxon>
        <taxon>Tracheophyta</taxon>
        <taxon>Spermatophyta</taxon>
        <taxon>Magnoliopsida</taxon>
        <taxon>eudicotyledons</taxon>
        <taxon>Gunneridae</taxon>
        <taxon>Pentapetalae</taxon>
        <taxon>asterids</taxon>
        <taxon>Ericales</taxon>
        <taxon>Ericaceae</taxon>
        <taxon>Ericoideae</taxon>
        <taxon>Rhodoreae</taxon>
        <taxon>Rhododendron</taxon>
    </lineage>
</organism>
<keyword evidence="2" id="KW-1185">Reference proteome</keyword>
<proteinExistence type="predicted"/>
<dbReference type="Proteomes" id="UP001062846">
    <property type="component" value="Chromosome 2"/>
</dbReference>
<comment type="caution">
    <text evidence="1">The sequence shown here is derived from an EMBL/GenBank/DDBJ whole genome shotgun (WGS) entry which is preliminary data.</text>
</comment>
<dbReference type="EMBL" id="CM046389">
    <property type="protein sequence ID" value="KAI8568503.1"/>
    <property type="molecule type" value="Genomic_DNA"/>
</dbReference>
<protein>
    <submittedName>
        <fullName evidence="1">Uncharacterized protein</fullName>
    </submittedName>
</protein>
<evidence type="ECO:0000313" key="2">
    <source>
        <dbReference type="Proteomes" id="UP001062846"/>
    </source>
</evidence>